<organism evidence="2">
    <name type="scientific">hydrothermal vent metagenome</name>
    <dbReference type="NCBI Taxonomy" id="652676"/>
    <lineage>
        <taxon>unclassified sequences</taxon>
        <taxon>metagenomes</taxon>
        <taxon>ecological metagenomes</taxon>
    </lineage>
</organism>
<dbReference type="PANTHER" id="PTHR42941">
    <property type="entry name" value="SLL1037 PROTEIN"/>
    <property type="match status" value="1"/>
</dbReference>
<dbReference type="Pfam" id="PF16868">
    <property type="entry name" value="NMT1_3"/>
    <property type="match status" value="1"/>
</dbReference>
<gene>
    <name evidence="2" type="ORF">MNB_SV-14-361</name>
</gene>
<reference evidence="2" key="1">
    <citation type="submission" date="2016-10" db="EMBL/GenBank/DDBJ databases">
        <authorList>
            <person name="de Groot N.N."/>
        </authorList>
    </citation>
    <scope>NUCLEOTIDE SEQUENCE</scope>
</reference>
<dbReference type="InterPro" id="IPR011852">
    <property type="entry name" value="TRAP_TAXI"/>
</dbReference>
<dbReference type="PANTHER" id="PTHR42941:SF1">
    <property type="entry name" value="SLL1037 PROTEIN"/>
    <property type="match status" value="1"/>
</dbReference>
<name>A0A1W1CUR8_9ZZZZ</name>
<accession>A0A1W1CUR8</accession>
<feature type="transmembrane region" description="Helical" evidence="1">
    <location>
        <begin position="6"/>
        <end position="23"/>
    </location>
</feature>
<dbReference type="Gene3D" id="3.40.190.10">
    <property type="entry name" value="Periplasmic binding protein-like II"/>
    <property type="match status" value="2"/>
</dbReference>
<keyword evidence="1" id="KW-0812">Transmembrane</keyword>
<proteinExistence type="predicted"/>
<keyword evidence="1" id="KW-1133">Transmembrane helix</keyword>
<dbReference type="AlphaFoldDB" id="A0A1W1CUR8"/>
<sequence>MNALKLSLIFIILLLLPILYILLDRNNHIKSIKIAVSDKSSAYYKDALKYKEELKKEGITLELVCTKGSVESQEKLLKSEVDFAFIKAGTEKEKLLALANVAYEPIWIFYNNQKISDLKSLKGKRIAISIKGSGIRPIARELLNLVGINNFNSKLYFFSNKEALKALESYKIDAMFYISAPNSSILNELMLIPNIHLMDFKEANSYRQFFIQKHKYVHVVKLYSHGFNMRREIPKTTHTLLATTAMLVTYKSSDEIVRLMLKVAQRIHQHMGLFYDENTFPNASMLTLKQHKASKYYFRKKSNYYEENYSFWTAQTLTKIQNIVLKYILPLVTIFGFFIEVIIPAYHLYTRRKLNSWYETINQIDTNIENLNLHDLNGQRLRLQSLLSEIRATDDIPAEHMEIFYTIQNQIVNILDDIDKRIEFLTSR</sequence>
<evidence type="ECO:0000256" key="1">
    <source>
        <dbReference type="SAM" id="Phobius"/>
    </source>
</evidence>
<protein>
    <submittedName>
        <fullName evidence="2">Immunogenic protein</fullName>
    </submittedName>
</protein>
<keyword evidence="1" id="KW-0472">Membrane</keyword>
<feature type="transmembrane region" description="Helical" evidence="1">
    <location>
        <begin position="327"/>
        <end position="349"/>
    </location>
</feature>
<dbReference type="SUPFAM" id="SSF53850">
    <property type="entry name" value="Periplasmic binding protein-like II"/>
    <property type="match status" value="1"/>
</dbReference>
<evidence type="ECO:0000313" key="2">
    <source>
        <dbReference type="EMBL" id="SFV69566.1"/>
    </source>
</evidence>
<dbReference type="EMBL" id="FPHN01000278">
    <property type="protein sequence ID" value="SFV69566.1"/>
    <property type="molecule type" value="Genomic_DNA"/>
</dbReference>